<gene>
    <name evidence="2" type="ORF">EXE58_15600</name>
</gene>
<dbReference type="Proteomes" id="UP000294853">
    <property type="component" value="Chromosome"/>
</dbReference>
<reference evidence="2 3" key="1">
    <citation type="submission" date="2019-03" db="EMBL/GenBank/DDBJ databases">
        <title>Three New Species of Nocardioides, Nocardioides euryhalodurans sp. nov., Nocardioides seonyuensis sp. nov. and Nocardioides eburneoflavus sp. nov. Iolated from Soil.</title>
        <authorList>
            <person name="Roh S.G."/>
            <person name="Lee C."/>
            <person name="Kim M.-K."/>
            <person name="Kim S.B."/>
        </authorList>
    </citation>
    <scope>NUCLEOTIDE SEQUENCE [LARGE SCALE GENOMIC DNA]</scope>
    <source>
        <strain evidence="2 3">MMS17-SY207-3</strain>
    </source>
</reference>
<dbReference type="NCBIfam" id="TIGR02243">
    <property type="entry name" value="putative baseplate assembly protein"/>
    <property type="match status" value="1"/>
</dbReference>
<evidence type="ECO:0000313" key="2">
    <source>
        <dbReference type="EMBL" id="QBX56741.1"/>
    </source>
</evidence>
<organism evidence="2 3">
    <name type="scientific">Nocardioides seonyuensis</name>
    <dbReference type="NCBI Taxonomy" id="2518371"/>
    <lineage>
        <taxon>Bacteria</taxon>
        <taxon>Bacillati</taxon>
        <taxon>Actinomycetota</taxon>
        <taxon>Actinomycetes</taxon>
        <taxon>Propionibacteriales</taxon>
        <taxon>Nocardioidaceae</taxon>
        <taxon>Nocardioides</taxon>
    </lineage>
</organism>
<protein>
    <submittedName>
        <fullName evidence="2">Putative baseplate assembly protein</fullName>
    </submittedName>
</protein>
<accession>A0A4P7IL27</accession>
<evidence type="ECO:0000313" key="3">
    <source>
        <dbReference type="Proteomes" id="UP000294853"/>
    </source>
</evidence>
<dbReference type="RefSeq" id="WP_135268726.1">
    <property type="nucleotide sequence ID" value="NZ_CP038436.1"/>
</dbReference>
<sequence>MNGCDGDCGDCTEACGCGAGAPATPERVLNAPGLTAVDYRVARHGSAKAAILRGMSDHELPALAGLGARDDADLTVALADGFAAMVDVITFYTERYVQEHYLRTATERLSVVELSRLIGYRPGPGVAADAWLAFTVDEPVTVPHVPLEPVRVPVGTQVQSVPGQEEAPVTFETVTEIIATAGGNALAPVSTSWPTSLSGRTSVHLAGVGHRVQRGDVLLVVGPQRIASSTSSEWAAPTVAEVSEDPVAGRTRVDLSSALPALPVAGTELHVLRLRAPLFGHNAPDPRLLAIPSDVRDALYDSTTGEWKSFELSLTDLDLDQPYPQVVKGGWALLVQGALQHLAKIDGVTHPSLSAFGVSGKVTRLSLDLDLPAGHKFTRRDGVVLTQSDRVFLTSDPTTTALSGSELQLVGEVPLSAGQPLAVRGQLHGALPGTPEHSEVVLVDDSPDAVQLSAAPDGLPVTTVRLAEPLLRHYDRARTRVNANVAPATEGASVGQVLGSGDARVPGQSFALQHKPLTWLATDAGLEAALEVRVDDVLWARRDTLFGAAPGDRVHVLETADDGTTVVRFGDGAEGARLPTGQANVRVRHRTGLGAGGNVRTGQLTTLLSRPLGIAAVDNPTPGTGGEDPEPRDDARRNAPATVRTLDRVVSLLDAEDFARAQPGVAKVSAGWVPHGPARGLVLTLAGPGGAVVDPSVPTHGRVLKALRDHGDERLVVHLLSHRPVPLEVRLKVLPEPGRLADLVLADVRRLLLAEFAFDTRELGQPTSLGEVVEAVHRAAGVVAVDIDVLRRPDAPGSTTVQPRVPAHRGGLDTAGNGVLGAELLLLSDAGLTVEVMA</sequence>
<feature type="region of interest" description="Disordered" evidence="1">
    <location>
        <begin position="612"/>
        <end position="640"/>
    </location>
</feature>
<proteinExistence type="predicted"/>
<dbReference type="InterPro" id="IPR011749">
    <property type="entry name" value="CHP02243"/>
</dbReference>
<dbReference type="KEGG" id="nsn:EXE58_15600"/>
<dbReference type="OrthoDB" id="9027184at2"/>
<dbReference type="EMBL" id="CP038436">
    <property type="protein sequence ID" value="QBX56741.1"/>
    <property type="molecule type" value="Genomic_DNA"/>
</dbReference>
<name>A0A4P7IL27_9ACTN</name>
<keyword evidence="3" id="KW-1185">Reference proteome</keyword>
<evidence type="ECO:0000256" key="1">
    <source>
        <dbReference type="SAM" id="MobiDB-lite"/>
    </source>
</evidence>
<dbReference type="AlphaFoldDB" id="A0A4P7IL27"/>